<evidence type="ECO:0000256" key="1">
    <source>
        <dbReference type="SAM" id="SignalP"/>
    </source>
</evidence>
<dbReference type="Proteomes" id="UP000515220">
    <property type="component" value="Chromosome"/>
</dbReference>
<protein>
    <recommendedName>
        <fullName evidence="4">Lysozyme inhibitor LprI N-terminal domain-containing protein</fullName>
    </recommendedName>
</protein>
<proteinExistence type="predicted"/>
<dbReference type="EMBL" id="AP023326">
    <property type="protein sequence ID" value="BCI65667.1"/>
    <property type="molecule type" value="Genomic_DNA"/>
</dbReference>
<sequence length="139" mass="14851">MKGADERLVYVKTALSLVTLTALCLATPAMADETLTSAAQSSVANEQLRKEMIVLQSDPEQASEACITAMKELHDTQAKISAAEERSSSADLTVAKDVLESDYENAIEMCGPDARRLCTAQDRPAKLAQACAALKSETD</sequence>
<name>A0A6S6PA47_ACEAC</name>
<dbReference type="RefSeq" id="WP_099348950.1">
    <property type="nucleotide sequence ID" value="NZ_BEWK01000044.1"/>
</dbReference>
<accession>A0A6S6PA47</accession>
<feature type="chain" id="PRO_5027620493" description="Lysozyme inhibitor LprI N-terminal domain-containing protein" evidence="1">
    <location>
        <begin position="32"/>
        <end position="139"/>
    </location>
</feature>
<evidence type="ECO:0000313" key="2">
    <source>
        <dbReference type="EMBL" id="BCI65667.1"/>
    </source>
</evidence>
<organism evidence="2 3">
    <name type="scientific">Acetobacter aceti</name>
    <dbReference type="NCBI Taxonomy" id="435"/>
    <lineage>
        <taxon>Bacteria</taxon>
        <taxon>Pseudomonadati</taxon>
        <taxon>Pseudomonadota</taxon>
        <taxon>Alphaproteobacteria</taxon>
        <taxon>Acetobacterales</taxon>
        <taxon>Acetobacteraceae</taxon>
        <taxon>Acetobacter</taxon>
        <taxon>Acetobacter subgen. Acetobacter</taxon>
    </lineage>
</organism>
<gene>
    <name evidence="2" type="ORF">AAJCM20276_02910</name>
</gene>
<reference evidence="2 3" key="1">
    <citation type="submission" date="2020-07" db="EMBL/GenBank/DDBJ databases">
        <title>Complete Genome Sequence of an acetic acid bacterium, Acetobacter aceti JCM20276.</title>
        <authorList>
            <person name="Hirose Y."/>
            <person name="Mihara H."/>
        </authorList>
    </citation>
    <scope>NUCLEOTIDE SEQUENCE [LARGE SCALE GENOMIC DNA]</scope>
    <source>
        <strain evidence="2 3">JCM20276</strain>
    </source>
</reference>
<dbReference type="AlphaFoldDB" id="A0A6S6PA47"/>
<evidence type="ECO:0000313" key="3">
    <source>
        <dbReference type="Proteomes" id="UP000515220"/>
    </source>
</evidence>
<keyword evidence="1" id="KW-0732">Signal</keyword>
<feature type="signal peptide" evidence="1">
    <location>
        <begin position="1"/>
        <end position="31"/>
    </location>
</feature>
<evidence type="ECO:0008006" key="4">
    <source>
        <dbReference type="Google" id="ProtNLM"/>
    </source>
</evidence>